<gene>
    <name evidence="2" type="ORF">VAT7223_02155</name>
</gene>
<accession>A0A1C3ISM2</accession>
<dbReference type="Pfam" id="PF06291">
    <property type="entry name" value="Lambda_Bor"/>
    <property type="match status" value="1"/>
</dbReference>
<feature type="signal peptide" evidence="1">
    <location>
        <begin position="1"/>
        <end position="25"/>
    </location>
</feature>
<dbReference type="InterPro" id="IPR010438">
    <property type="entry name" value="Lambda_Bor"/>
</dbReference>
<dbReference type="EMBL" id="FLQP01000028">
    <property type="protein sequence ID" value="SBS64380.1"/>
    <property type="molecule type" value="Genomic_DNA"/>
</dbReference>
<feature type="chain" id="PRO_5008675856" evidence="1">
    <location>
        <begin position="26"/>
        <end position="98"/>
    </location>
</feature>
<sequence length="98" mass="10588">MKKLMIIAALSLVATGCAQQTFVMAPQESEATAPTTEKSHHFFINGLAQKKQIDAAKVCNGIDNVAKVEVQETFVNGLLAAVTFGIYTPREARVYCKA</sequence>
<name>A0A1C3ISM2_9VIBR</name>
<evidence type="ECO:0000313" key="3">
    <source>
        <dbReference type="Proteomes" id="UP000092876"/>
    </source>
</evidence>
<dbReference type="GeneID" id="94234840"/>
<proteinExistence type="predicted"/>
<dbReference type="PROSITE" id="PS51257">
    <property type="entry name" value="PROKAR_LIPOPROTEIN"/>
    <property type="match status" value="1"/>
</dbReference>
<dbReference type="AlphaFoldDB" id="A0A1C3ISM2"/>
<dbReference type="RefSeq" id="WP_017097222.1">
    <property type="nucleotide sequence ID" value="NZ_AP025461.1"/>
</dbReference>
<reference evidence="3" key="1">
    <citation type="submission" date="2016-06" db="EMBL/GenBank/DDBJ databases">
        <authorList>
            <person name="Rodrigo-Torres Lidia"/>
            <person name="Arahal R.David."/>
        </authorList>
    </citation>
    <scope>NUCLEOTIDE SEQUENCE [LARGE SCALE GENOMIC DNA]</scope>
    <source>
        <strain evidence="3">CECT 7223</strain>
    </source>
</reference>
<keyword evidence="1" id="KW-0732">Signal</keyword>
<evidence type="ECO:0000256" key="1">
    <source>
        <dbReference type="SAM" id="SignalP"/>
    </source>
</evidence>
<dbReference type="Proteomes" id="UP000092876">
    <property type="component" value="Unassembled WGS sequence"/>
</dbReference>
<protein>
    <submittedName>
        <fullName evidence="2">Bor protein</fullName>
    </submittedName>
</protein>
<organism evidence="2 3">
    <name type="scientific">Vibrio atlanticus</name>
    <dbReference type="NCBI Taxonomy" id="693153"/>
    <lineage>
        <taxon>Bacteria</taxon>
        <taxon>Pseudomonadati</taxon>
        <taxon>Pseudomonadota</taxon>
        <taxon>Gammaproteobacteria</taxon>
        <taxon>Vibrionales</taxon>
        <taxon>Vibrionaceae</taxon>
        <taxon>Vibrio</taxon>
    </lineage>
</organism>
<evidence type="ECO:0000313" key="2">
    <source>
        <dbReference type="EMBL" id="SBS64380.1"/>
    </source>
</evidence>